<reference evidence="1 2" key="1">
    <citation type="submission" date="2018-11" db="EMBL/GenBank/DDBJ databases">
        <title>Genome sequence of Apiotrichum porosum DSM 27194.</title>
        <authorList>
            <person name="Aliyu H."/>
            <person name="Gorte O."/>
            <person name="Ochsenreither K."/>
        </authorList>
    </citation>
    <scope>NUCLEOTIDE SEQUENCE [LARGE SCALE GENOMIC DNA]</scope>
    <source>
        <strain evidence="1 2">DSM 27194</strain>
    </source>
</reference>
<evidence type="ECO:0000313" key="1">
    <source>
        <dbReference type="EMBL" id="RSH86585.1"/>
    </source>
</evidence>
<dbReference type="AlphaFoldDB" id="A0A427Y679"/>
<name>A0A427Y679_9TREE</name>
<dbReference type="EMBL" id="RSCE01000002">
    <property type="protein sequence ID" value="RSH86585.1"/>
    <property type="molecule type" value="Genomic_DNA"/>
</dbReference>
<gene>
    <name evidence="1" type="ORF">EHS24_004854</name>
</gene>
<comment type="caution">
    <text evidence="1">The sequence shown here is derived from an EMBL/GenBank/DDBJ whole genome shotgun (WGS) entry which is preliminary data.</text>
</comment>
<dbReference type="RefSeq" id="XP_028479370.1">
    <property type="nucleotide sequence ID" value="XM_028620398.1"/>
</dbReference>
<dbReference type="GeneID" id="39589397"/>
<proteinExistence type="predicted"/>
<organism evidence="1 2">
    <name type="scientific">Apiotrichum porosum</name>
    <dbReference type="NCBI Taxonomy" id="105984"/>
    <lineage>
        <taxon>Eukaryota</taxon>
        <taxon>Fungi</taxon>
        <taxon>Dikarya</taxon>
        <taxon>Basidiomycota</taxon>
        <taxon>Agaricomycotina</taxon>
        <taxon>Tremellomycetes</taxon>
        <taxon>Trichosporonales</taxon>
        <taxon>Trichosporonaceae</taxon>
        <taxon>Apiotrichum</taxon>
    </lineage>
</organism>
<protein>
    <submittedName>
        <fullName evidence="1">Uncharacterized protein</fullName>
    </submittedName>
</protein>
<sequence length="74" mass="8013">MFEDPIQIGDDLYLDDDEILTDGIGRQHDACCTGDASGNNKSVSLGRWGTTYACTVDAPSGTNARERKTYIPAE</sequence>
<accession>A0A427Y679</accession>
<keyword evidence="2" id="KW-1185">Reference proteome</keyword>
<evidence type="ECO:0000313" key="2">
    <source>
        <dbReference type="Proteomes" id="UP000279236"/>
    </source>
</evidence>
<dbReference type="Proteomes" id="UP000279236">
    <property type="component" value="Unassembled WGS sequence"/>
</dbReference>